<dbReference type="Proteomes" id="UP000724584">
    <property type="component" value="Unassembled WGS sequence"/>
</dbReference>
<evidence type="ECO:0000313" key="1">
    <source>
        <dbReference type="EMBL" id="KAH6623098.1"/>
    </source>
</evidence>
<accession>A0ACB7NZQ6</accession>
<organism evidence="1 2">
    <name type="scientific">Chaetomium tenue</name>
    <dbReference type="NCBI Taxonomy" id="1854479"/>
    <lineage>
        <taxon>Eukaryota</taxon>
        <taxon>Fungi</taxon>
        <taxon>Dikarya</taxon>
        <taxon>Ascomycota</taxon>
        <taxon>Pezizomycotina</taxon>
        <taxon>Sordariomycetes</taxon>
        <taxon>Sordariomycetidae</taxon>
        <taxon>Sordariales</taxon>
        <taxon>Chaetomiaceae</taxon>
        <taxon>Chaetomium</taxon>
    </lineage>
</organism>
<proteinExistence type="predicted"/>
<dbReference type="EMBL" id="JAGIZQ010000006">
    <property type="protein sequence ID" value="KAH6623098.1"/>
    <property type="molecule type" value="Genomic_DNA"/>
</dbReference>
<protein>
    <submittedName>
        <fullName evidence="1">Phosphotransferase family protein</fullName>
    </submittedName>
</protein>
<evidence type="ECO:0000313" key="2">
    <source>
        <dbReference type="Proteomes" id="UP000724584"/>
    </source>
</evidence>
<name>A0ACB7NZQ6_9PEZI</name>
<gene>
    <name evidence="1" type="ORF">F5144DRAFT_595341</name>
</gene>
<comment type="caution">
    <text evidence="1">The sequence shown here is derived from an EMBL/GenBank/DDBJ whole genome shotgun (WGS) entry which is preliminary data.</text>
</comment>
<keyword evidence="2" id="KW-1185">Reference proteome</keyword>
<sequence>MSSNDSNEPPWDDTFEPQQLAWQLFCTVTRIQPGIVQKRGAKVRPLEEAAMRLVKQHIPDLPVPSVHAWEFRYQDGVAFWGELEMDFMPGRTLKSVWAELDETTKDRVCQDIWDLVAKIRASVPRPADLAPGLYRTLDGSPSHDP</sequence>
<reference evidence="1 2" key="1">
    <citation type="journal article" date="2021" name="Nat. Commun.">
        <title>Genetic determinants of endophytism in the Arabidopsis root mycobiome.</title>
        <authorList>
            <person name="Mesny F."/>
            <person name="Miyauchi S."/>
            <person name="Thiergart T."/>
            <person name="Pickel B."/>
            <person name="Atanasova L."/>
            <person name="Karlsson M."/>
            <person name="Huettel B."/>
            <person name="Barry K.W."/>
            <person name="Haridas S."/>
            <person name="Chen C."/>
            <person name="Bauer D."/>
            <person name="Andreopoulos W."/>
            <person name="Pangilinan J."/>
            <person name="LaButti K."/>
            <person name="Riley R."/>
            <person name="Lipzen A."/>
            <person name="Clum A."/>
            <person name="Drula E."/>
            <person name="Henrissat B."/>
            <person name="Kohler A."/>
            <person name="Grigoriev I.V."/>
            <person name="Martin F.M."/>
            <person name="Hacquard S."/>
        </authorList>
    </citation>
    <scope>NUCLEOTIDE SEQUENCE [LARGE SCALE GENOMIC DNA]</scope>
    <source>
        <strain evidence="1 2">MPI-SDFR-AT-0079</strain>
    </source>
</reference>